<feature type="region of interest" description="Disordered" evidence="1">
    <location>
        <begin position="17"/>
        <end position="40"/>
    </location>
</feature>
<dbReference type="AlphaFoldDB" id="A0A8X6GXR7"/>
<organism evidence="2 3">
    <name type="scientific">Trichonephila clavata</name>
    <name type="common">Joro spider</name>
    <name type="synonym">Nephila clavata</name>
    <dbReference type="NCBI Taxonomy" id="2740835"/>
    <lineage>
        <taxon>Eukaryota</taxon>
        <taxon>Metazoa</taxon>
        <taxon>Ecdysozoa</taxon>
        <taxon>Arthropoda</taxon>
        <taxon>Chelicerata</taxon>
        <taxon>Arachnida</taxon>
        <taxon>Araneae</taxon>
        <taxon>Araneomorphae</taxon>
        <taxon>Entelegynae</taxon>
        <taxon>Araneoidea</taxon>
        <taxon>Nephilidae</taxon>
        <taxon>Trichonephila</taxon>
    </lineage>
</organism>
<accession>A0A8X6GXR7</accession>
<proteinExistence type="predicted"/>
<protein>
    <submittedName>
        <fullName evidence="2">Uncharacterized protein</fullName>
    </submittedName>
</protein>
<dbReference type="EMBL" id="BMAO01026638">
    <property type="protein sequence ID" value="GFR11180.1"/>
    <property type="molecule type" value="Genomic_DNA"/>
</dbReference>
<comment type="caution">
    <text evidence="2">The sequence shown here is derived from an EMBL/GenBank/DDBJ whole genome shotgun (WGS) entry which is preliminary data.</text>
</comment>
<gene>
    <name evidence="2" type="ORF">TNCT_444291</name>
</gene>
<dbReference type="OrthoDB" id="10062343at2759"/>
<evidence type="ECO:0000256" key="1">
    <source>
        <dbReference type="SAM" id="MobiDB-lite"/>
    </source>
</evidence>
<sequence length="90" mass="10427">MEADKNLNILARIRSKERMQATRKRRKEKQIKQSGTRYSSPRILGKAVAKVKRNLPASPTKAVEFLKKLLPNSKLQYLTKMTPLKLCFEN</sequence>
<name>A0A8X6GXR7_TRICU</name>
<evidence type="ECO:0000313" key="3">
    <source>
        <dbReference type="Proteomes" id="UP000887116"/>
    </source>
</evidence>
<dbReference type="Proteomes" id="UP000887116">
    <property type="component" value="Unassembled WGS sequence"/>
</dbReference>
<reference evidence="2" key="1">
    <citation type="submission" date="2020-07" db="EMBL/GenBank/DDBJ databases">
        <title>Multicomponent nature underlies the extraordinary mechanical properties of spider dragline silk.</title>
        <authorList>
            <person name="Kono N."/>
            <person name="Nakamura H."/>
            <person name="Mori M."/>
            <person name="Yoshida Y."/>
            <person name="Ohtoshi R."/>
            <person name="Malay A.D."/>
            <person name="Moran D.A.P."/>
            <person name="Tomita M."/>
            <person name="Numata K."/>
            <person name="Arakawa K."/>
        </authorList>
    </citation>
    <scope>NUCLEOTIDE SEQUENCE</scope>
</reference>
<evidence type="ECO:0000313" key="2">
    <source>
        <dbReference type="EMBL" id="GFR11180.1"/>
    </source>
</evidence>
<keyword evidence="3" id="KW-1185">Reference proteome</keyword>